<name>A0A1Y2EV60_PROLT</name>
<dbReference type="FunFam" id="3.40.20.10:FF:000042">
    <property type="entry name" value="Actin depolymerizing protein"/>
    <property type="match status" value="1"/>
</dbReference>
<comment type="subcellular location">
    <subcellularLocation>
        <location evidence="1">Cytoplasm</location>
        <location evidence="1">Cytoskeleton</location>
    </subcellularLocation>
</comment>
<evidence type="ECO:0000256" key="5">
    <source>
        <dbReference type="ARBA" id="ARBA00023203"/>
    </source>
</evidence>
<dbReference type="GeneID" id="63788238"/>
<feature type="domain" description="ADF-H" evidence="8">
    <location>
        <begin position="169"/>
        <end position="303"/>
    </location>
</feature>
<proteinExistence type="inferred from homology"/>
<accession>A0A1Y2EV60</accession>
<organism evidence="9 10">
    <name type="scientific">Protomyces lactucae-debilis</name>
    <dbReference type="NCBI Taxonomy" id="2754530"/>
    <lineage>
        <taxon>Eukaryota</taxon>
        <taxon>Fungi</taxon>
        <taxon>Dikarya</taxon>
        <taxon>Ascomycota</taxon>
        <taxon>Taphrinomycotina</taxon>
        <taxon>Taphrinomycetes</taxon>
        <taxon>Taphrinales</taxon>
        <taxon>Protomycetaceae</taxon>
        <taxon>Protomyces</taxon>
    </lineage>
</organism>
<dbReference type="InterPro" id="IPR002108">
    <property type="entry name" value="ADF-H"/>
</dbReference>
<keyword evidence="10" id="KW-1185">Reference proteome</keyword>
<dbReference type="GO" id="GO:0051016">
    <property type="term" value="P:barbed-end actin filament capping"/>
    <property type="evidence" value="ECO:0007669"/>
    <property type="project" value="TreeGrafter"/>
</dbReference>
<evidence type="ECO:0000256" key="6">
    <source>
        <dbReference type="ARBA" id="ARBA00023212"/>
    </source>
</evidence>
<keyword evidence="4" id="KW-0677">Repeat</keyword>
<dbReference type="PANTHER" id="PTHR13759">
    <property type="entry name" value="TWINFILIN"/>
    <property type="match status" value="1"/>
</dbReference>
<comment type="caution">
    <text evidence="9">The sequence shown here is derived from an EMBL/GenBank/DDBJ whole genome shotgun (WGS) entry which is preliminary data.</text>
</comment>
<evidence type="ECO:0000313" key="10">
    <source>
        <dbReference type="Proteomes" id="UP000193685"/>
    </source>
</evidence>
<evidence type="ECO:0000256" key="2">
    <source>
        <dbReference type="ARBA" id="ARBA00009557"/>
    </source>
</evidence>
<keyword evidence="3" id="KW-0963">Cytoplasm</keyword>
<dbReference type="AlphaFoldDB" id="A0A1Y2EV60"/>
<evidence type="ECO:0000256" key="7">
    <source>
        <dbReference type="ARBA" id="ARBA00038532"/>
    </source>
</evidence>
<dbReference type="PROSITE" id="PS51263">
    <property type="entry name" value="ADF_H"/>
    <property type="match status" value="2"/>
</dbReference>
<dbReference type="PANTHER" id="PTHR13759:SF1">
    <property type="entry name" value="TWINFILIN"/>
    <property type="match status" value="1"/>
</dbReference>
<reference evidence="9 10" key="1">
    <citation type="submission" date="2016-07" db="EMBL/GenBank/DDBJ databases">
        <title>Pervasive Adenine N6-methylation of Active Genes in Fungi.</title>
        <authorList>
            <consortium name="DOE Joint Genome Institute"/>
            <person name="Mondo S.J."/>
            <person name="Dannebaum R.O."/>
            <person name="Kuo R.C."/>
            <person name="Labutti K."/>
            <person name="Haridas S."/>
            <person name="Kuo A."/>
            <person name="Salamov A."/>
            <person name="Ahrendt S.R."/>
            <person name="Lipzen A."/>
            <person name="Sullivan W."/>
            <person name="Andreopoulos W.B."/>
            <person name="Clum A."/>
            <person name="Lindquist E."/>
            <person name="Daum C."/>
            <person name="Ramamoorthy G.K."/>
            <person name="Gryganskyi A."/>
            <person name="Culley D."/>
            <person name="Magnuson J.K."/>
            <person name="James T.Y."/>
            <person name="O'Malley M.A."/>
            <person name="Stajich J.E."/>
            <person name="Spatafora J.W."/>
            <person name="Visel A."/>
            <person name="Grigoriev I.V."/>
        </authorList>
    </citation>
    <scope>NUCLEOTIDE SEQUENCE [LARGE SCALE GENOMIC DNA]</scope>
    <source>
        <strain evidence="9 10">12-1054</strain>
    </source>
</reference>
<dbReference type="GO" id="GO:0005884">
    <property type="term" value="C:actin filament"/>
    <property type="evidence" value="ECO:0007669"/>
    <property type="project" value="TreeGrafter"/>
</dbReference>
<keyword evidence="5" id="KW-0009">Actin-binding</keyword>
<keyword evidence="6" id="KW-0206">Cytoskeleton</keyword>
<dbReference type="EMBL" id="MCFI01000026">
    <property type="protein sequence ID" value="ORY75439.1"/>
    <property type="molecule type" value="Genomic_DNA"/>
</dbReference>
<dbReference type="CDD" id="cd11285">
    <property type="entry name" value="ADF_Twf-N_like"/>
    <property type="match status" value="1"/>
</dbReference>
<dbReference type="GO" id="GO:0003785">
    <property type="term" value="F:actin monomer binding"/>
    <property type="evidence" value="ECO:0007669"/>
    <property type="project" value="TreeGrafter"/>
</dbReference>
<evidence type="ECO:0000259" key="8">
    <source>
        <dbReference type="PROSITE" id="PS51263"/>
    </source>
</evidence>
<dbReference type="Proteomes" id="UP000193685">
    <property type="component" value="Unassembled WGS sequence"/>
</dbReference>
<dbReference type="GO" id="GO:0005737">
    <property type="term" value="C:cytoplasm"/>
    <property type="evidence" value="ECO:0007669"/>
    <property type="project" value="TreeGrafter"/>
</dbReference>
<dbReference type="OMA" id="YLFKHTH"/>
<evidence type="ECO:0000256" key="3">
    <source>
        <dbReference type="ARBA" id="ARBA00022490"/>
    </source>
</evidence>
<comment type="similarity">
    <text evidence="2">Belongs to the actin-binding proteins ADF family. Twinfilin subfamily.</text>
</comment>
<evidence type="ECO:0000256" key="4">
    <source>
        <dbReference type="ARBA" id="ARBA00022737"/>
    </source>
</evidence>
<dbReference type="InterPro" id="IPR028458">
    <property type="entry name" value="Twinfilin"/>
</dbReference>
<dbReference type="SMART" id="SM00102">
    <property type="entry name" value="ADF"/>
    <property type="match status" value="2"/>
</dbReference>
<dbReference type="InterPro" id="IPR029006">
    <property type="entry name" value="ADF-H/Gelsolin-like_dom_sf"/>
</dbReference>
<dbReference type="STRING" id="56484.A0A1Y2EV60"/>
<dbReference type="Gene3D" id="3.40.20.10">
    <property type="entry name" value="Severin"/>
    <property type="match status" value="2"/>
</dbReference>
<sequence>MNQSGIKKSDALSEKLAGLPDSLRALKISIQNEALQPNGELAKGASFKDDFDALSGLVEDNEAAYLMVRQDSGSFVFVSFVPDTAKVRDKMLYASTRNTLSREFGTDKIASTYFATTKAELTFAAFIKQSAEEDKPYTEKEKELQDVKQAEDQIHATGAKQQIAPTGAGLSCNISTSAQEALNVLKTTSTSRAVVLQIDLQTERLELAEHKEIDIDNLASVLPKDGPAYLFYSYVHEYEGSGITSQIFLYRCPDSAKVKERMIYSSNRSSVTQAADFKLDVRYEAEELDLADLKARIHPPKQTATAGFARPRRPGKK</sequence>
<dbReference type="GO" id="GO:0051015">
    <property type="term" value="F:actin filament binding"/>
    <property type="evidence" value="ECO:0007669"/>
    <property type="project" value="TreeGrafter"/>
</dbReference>
<protein>
    <recommendedName>
        <fullName evidence="8">ADF-H domain-containing protein</fullName>
    </recommendedName>
</protein>
<dbReference type="SUPFAM" id="SSF55753">
    <property type="entry name" value="Actin depolymerizing proteins"/>
    <property type="match status" value="2"/>
</dbReference>
<evidence type="ECO:0000313" key="9">
    <source>
        <dbReference type="EMBL" id="ORY75439.1"/>
    </source>
</evidence>
<gene>
    <name evidence="9" type="ORF">BCR37DRAFT_395539</name>
</gene>
<dbReference type="GO" id="GO:0030042">
    <property type="term" value="P:actin filament depolymerization"/>
    <property type="evidence" value="ECO:0007669"/>
    <property type="project" value="TreeGrafter"/>
</dbReference>
<feature type="domain" description="ADF-H" evidence="8">
    <location>
        <begin position="1"/>
        <end position="131"/>
    </location>
</feature>
<comment type="subunit">
    <text evidence="7">Interacts with G-actin; ADP-actin form.</text>
</comment>
<dbReference type="RefSeq" id="XP_040722312.1">
    <property type="nucleotide sequence ID" value="XM_040871639.1"/>
</dbReference>
<dbReference type="OrthoDB" id="10006997at2759"/>
<dbReference type="Pfam" id="PF00241">
    <property type="entry name" value="Cofilin_ADF"/>
    <property type="match status" value="2"/>
</dbReference>
<evidence type="ECO:0000256" key="1">
    <source>
        <dbReference type="ARBA" id="ARBA00004245"/>
    </source>
</evidence>